<comment type="caution">
    <text evidence="2">The sequence shown here is derived from an EMBL/GenBank/DDBJ whole genome shotgun (WGS) entry which is preliminary data.</text>
</comment>
<evidence type="ECO:0000256" key="1">
    <source>
        <dbReference type="SAM" id="MobiDB-lite"/>
    </source>
</evidence>
<feature type="region of interest" description="Disordered" evidence="1">
    <location>
        <begin position="26"/>
        <end position="46"/>
    </location>
</feature>
<sequence length="46" mass="5093">MTRSDVRNDALPQKVRRAKVPCLEADVGATQPMKGNTLDGARPELW</sequence>
<name>A0ABS4UIN0_9ACTN</name>
<evidence type="ECO:0000313" key="2">
    <source>
        <dbReference type="EMBL" id="MBP2351469.1"/>
    </source>
</evidence>
<dbReference type="EMBL" id="JAGINT010000001">
    <property type="protein sequence ID" value="MBP2351469.1"/>
    <property type="molecule type" value="Genomic_DNA"/>
</dbReference>
<dbReference type="Proteomes" id="UP000755585">
    <property type="component" value="Unassembled WGS sequence"/>
</dbReference>
<dbReference type="RefSeq" id="WP_209694366.1">
    <property type="nucleotide sequence ID" value="NZ_BAAAVU010000042.1"/>
</dbReference>
<proteinExistence type="predicted"/>
<reference evidence="2 3" key="1">
    <citation type="submission" date="2021-03" db="EMBL/GenBank/DDBJ databases">
        <title>Sequencing the genomes of 1000 actinobacteria strains.</title>
        <authorList>
            <person name="Klenk H.-P."/>
        </authorList>
    </citation>
    <scope>NUCLEOTIDE SEQUENCE [LARGE SCALE GENOMIC DNA]</scope>
    <source>
        <strain evidence="2 3">DSM 18824</strain>
    </source>
</reference>
<keyword evidence="3" id="KW-1185">Reference proteome</keyword>
<gene>
    <name evidence="2" type="ORF">JOF29_002552</name>
</gene>
<accession>A0ABS4UIN0</accession>
<organism evidence="2 3">
    <name type="scientific">Kribbella aluminosa</name>
    <dbReference type="NCBI Taxonomy" id="416017"/>
    <lineage>
        <taxon>Bacteria</taxon>
        <taxon>Bacillati</taxon>
        <taxon>Actinomycetota</taxon>
        <taxon>Actinomycetes</taxon>
        <taxon>Propionibacteriales</taxon>
        <taxon>Kribbellaceae</taxon>
        <taxon>Kribbella</taxon>
    </lineage>
</organism>
<evidence type="ECO:0000313" key="3">
    <source>
        <dbReference type="Proteomes" id="UP000755585"/>
    </source>
</evidence>
<protein>
    <submittedName>
        <fullName evidence="2">Uncharacterized protein</fullName>
    </submittedName>
</protein>